<dbReference type="InterPro" id="IPR043993">
    <property type="entry name" value="T4SS_pilin"/>
</dbReference>
<name>A0A0G0H674_9BACT</name>
<evidence type="ECO:0000313" key="3">
    <source>
        <dbReference type="Proteomes" id="UP000034471"/>
    </source>
</evidence>
<keyword evidence="1" id="KW-0812">Transmembrane</keyword>
<reference evidence="2 3" key="1">
    <citation type="journal article" date="2015" name="Nature">
        <title>rRNA introns, odd ribosomes, and small enigmatic genomes across a large radiation of phyla.</title>
        <authorList>
            <person name="Brown C.T."/>
            <person name="Hug L.A."/>
            <person name="Thomas B.C."/>
            <person name="Sharon I."/>
            <person name="Castelle C.J."/>
            <person name="Singh A."/>
            <person name="Wilkins M.J."/>
            <person name="Williams K.H."/>
            <person name="Banfield J.F."/>
        </authorList>
    </citation>
    <scope>NUCLEOTIDE SEQUENCE [LARGE SCALE GENOMIC DNA]</scope>
</reference>
<dbReference type="AlphaFoldDB" id="A0A0G0H674"/>
<organism evidence="2 3">
    <name type="scientific">Candidatus Roizmanbacteria bacterium GW2011_GWA2_37_7</name>
    <dbReference type="NCBI Taxonomy" id="1618481"/>
    <lineage>
        <taxon>Bacteria</taxon>
        <taxon>Candidatus Roizmaniibacteriota</taxon>
    </lineage>
</organism>
<gene>
    <name evidence="2" type="ORF">US54_C0030G0014</name>
</gene>
<feature type="transmembrane region" description="Helical" evidence="1">
    <location>
        <begin position="116"/>
        <end position="137"/>
    </location>
</feature>
<sequence>MRRTLCNTQKYFKGIFIHLLVLGILLFRPFRIFAQIRDWNDLDGDDPASLPPDALGNTCLVNGVPTLKCFEVVIGNLLFMSNALILLVLFVMFVIGSYQWMMSLGQPEKVEGAKKTFTWAIIGLIVYACAYVILFTIDQLFLGGKGDIFRLKIGD</sequence>
<proteinExistence type="predicted"/>
<keyword evidence="1" id="KW-0472">Membrane</keyword>
<protein>
    <submittedName>
        <fullName evidence="2">Uncharacterized protein</fullName>
    </submittedName>
</protein>
<evidence type="ECO:0000256" key="1">
    <source>
        <dbReference type="SAM" id="Phobius"/>
    </source>
</evidence>
<feature type="transmembrane region" description="Helical" evidence="1">
    <location>
        <begin position="73"/>
        <end position="95"/>
    </location>
</feature>
<dbReference type="Proteomes" id="UP000034471">
    <property type="component" value="Unassembled WGS sequence"/>
</dbReference>
<dbReference type="Pfam" id="PF18895">
    <property type="entry name" value="T4SS_pilin"/>
    <property type="match status" value="1"/>
</dbReference>
<evidence type="ECO:0000313" key="2">
    <source>
        <dbReference type="EMBL" id="KKQ37607.1"/>
    </source>
</evidence>
<keyword evidence="1" id="KW-1133">Transmembrane helix</keyword>
<dbReference type="EMBL" id="LBTJ01000030">
    <property type="protein sequence ID" value="KKQ37607.1"/>
    <property type="molecule type" value="Genomic_DNA"/>
</dbReference>
<accession>A0A0G0H674</accession>
<comment type="caution">
    <text evidence="2">The sequence shown here is derived from an EMBL/GenBank/DDBJ whole genome shotgun (WGS) entry which is preliminary data.</text>
</comment>